<dbReference type="InterPro" id="IPR000073">
    <property type="entry name" value="AB_hydrolase_1"/>
</dbReference>
<dbReference type="InterPro" id="IPR029058">
    <property type="entry name" value="AB_hydrolase_fold"/>
</dbReference>
<dbReference type="SUPFAM" id="SSF53474">
    <property type="entry name" value="alpha/beta-Hydrolases"/>
    <property type="match status" value="1"/>
</dbReference>
<dbReference type="PRINTS" id="PR00793">
    <property type="entry name" value="PROAMNOPTASE"/>
</dbReference>
<gene>
    <name evidence="4" type="ORF">F4694_001180</name>
</gene>
<feature type="domain" description="AB hydrolase-1" evidence="3">
    <location>
        <begin position="30"/>
        <end position="279"/>
    </location>
</feature>
<dbReference type="GO" id="GO:0004177">
    <property type="term" value="F:aminopeptidase activity"/>
    <property type="evidence" value="ECO:0007669"/>
    <property type="project" value="UniProtKB-KW"/>
</dbReference>
<dbReference type="PANTHER" id="PTHR43798">
    <property type="entry name" value="MONOACYLGLYCEROL LIPASE"/>
    <property type="match status" value="1"/>
</dbReference>
<keyword evidence="2 4" id="KW-0378">Hydrolase</keyword>
<keyword evidence="4" id="KW-0645">Protease</keyword>
<protein>
    <submittedName>
        <fullName evidence="4">Proline iminopeptidase</fullName>
        <ecNumber evidence="4">3.4.11.5</ecNumber>
    </submittedName>
</protein>
<sequence length="294" mass="33509">MNWVNGEYHIQINSIKHWIKIEGSEHQTTPLVLLHGGPGGNHYSFERTIGPSLSEKRTVVYYEQRGCGRSEKPISDEDYKIEQLISDFSEIKKWLDVDKVDLLGYSFGGELALEIAYALPNEINKIVLSGPSLIDLEMGKLIQIAGFMSVGDPQLLKQMNELLKQNLPISSLYDQVWSLVDTKTVDRLLFQNQTIALQNRKLWEESQLTNTGLMAKVIMGQPMETPLLDRLKHIKQQALIITGIFDRNTGVTISKLIHNELRNSELVIFKESAHFPDLEEPNHFRDTVLSFLHS</sequence>
<accession>A0A852T9F5</accession>
<dbReference type="EC" id="3.4.11.5" evidence="4"/>
<dbReference type="Proteomes" id="UP000548423">
    <property type="component" value="Unassembled WGS sequence"/>
</dbReference>
<dbReference type="GO" id="GO:0016020">
    <property type="term" value="C:membrane"/>
    <property type="evidence" value="ECO:0007669"/>
    <property type="project" value="TreeGrafter"/>
</dbReference>
<dbReference type="PANTHER" id="PTHR43798:SF31">
    <property type="entry name" value="AB HYDROLASE SUPERFAMILY PROTEIN YCLE"/>
    <property type="match status" value="1"/>
</dbReference>
<dbReference type="Pfam" id="PF00561">
    <property type="entry name" value="Abhydrolase_1"/>
    <property type="match status" value="1"/>
</dbReference>
<evidence type="ECO:0000313" key="4">
    <source>
        <dbReference type="EMBL" id="NYE04436.1"/>
    </source>
</evidence>
<evidence type="ECO:0000259" key="3">
    <source>
        <dbReference type="Pfam" id="PF00561"/>
    </source>
</evidence>
<evidence type="ECO:0000256" key="1">
    <source>
        <dbReference type="ARBA" id="ARBA00010088"/>
    </source>
</evidence>
<name>A0A852T9F5_9BACI</name>
<comment type="similarity">
    <text evidence="1">Belongs to the peptidase S33 family.</text>
</comment>
<proteinExistence type="inferred from homology"/>
<reference evidence="5" key="2">
    <citation type="submission" date="2020-08" db="EMBL/GenBank/DDBJ databases">
        <title>The Agave Microbiome: Exploring the role of microbial communities in plant adaptations to desert environments.</title>
        <authorList>
            <person name="Partida-Martinez L.P."/>
        </authorList>
    </citation>
    <scope>NUCLEOTIDE SEQUENCE [LARGE SCALE GENOMIC DNA]</scope>
    <source>
        <strain evidence="5">AT2.8</strain>
    </source>
</reference>
<dbReference type="GO" id="GO:0006508">
    <property type="term" value="P:proteolysis"/>
    <property type="evidence" value="ECO:0007669"/>
    <property type="project" value="InterPro"/>
</dbReference>
<dbReference type="InterPro" id="IPR002410">
    <property type="entry name" value="Peptidase_S33"/>
</dbReference>
<organism evidence="4 5">
    <name type="scientific">Neobacillus niacini</name>
    <dbReference type="NCBI Taxonomy" id="86668"/>
    <lineage>
        <taxon>Bacteria</taxon>
        <taxon>Bacillati</taxon>
        <taxon>Bacillota</taxon>
        <taxon>Bacilli</taxon>
        <taxon>Bacillales</taxon>
        <taxon>Bacillaceae</taxon>
        <taxon>Neobacillus</taxon>
    </lineage>
</organism>
<dbReference type="EMBL" id="JACCBX010000002">
    <property type="protein sequence ID" value="NYE04436.1"/>
    <property type="molecule type" value="Genomic_DNA"/>
</dbReference>
<keyword evidence="4" id="KW-0031">Aminopeptidase</keyword>
<evidence type="ECO:0000313" key="5">
    <source>
        <dbReference type="Proteomes" id="UP000548423"/>
    </source>
</evidence>
<reference evidence="5" key="1">
    <citation type="submission" date="2020-07" db="EMBL/GenBank/DDBJ databases">
        <authorList>
            <person name="Partida-Martinez L."/>
            <person name="Huntemann M."/>
            <person name="Clum A."/>
            <person name="Wang J."/>
            <person name="Palaniappan K."/>
            <person name="Ritter S."/>
            <person name="Chen I.-M."/>
            <person name="Stamatis D."/>
            <person name="Reddy T."/>
            <person name="O'Malley R."/>
            <person name="Daum C."/>
            <person name="Shapiro N."/>
            <person name="Ivanova N."/>
            <person name="Kyrpides N."/>
            <person name="Woyke T."/>
        </authorList>
    </citation>
    <scope>NUCLEOTIDE SEQUENCE [LARGE SCALE GENOMIC DNA]</scope>
    <source>
        <strain evidence="5">AT2.8</strain>
    </source>
</reference>
<dbReference type="InterPro" id="IPR050266">
    <property type="entry name" value="AB_hydrolase_sf"/>
</dbReference>
<dbReference type="AlphaFoldDB" id="A0A852T9F5"/>
<dbReference type="Gene3D" id="3.40.50.1820">
    <property type="entry name" value="alpha/beta hydrolase"/>
    <property type="match status" value="1"/>
</dbReference>
<comment type="caution">
    <text evidence="4">The sequence shown here is derived from an EMBL/GenBank/DDBJ whole genome shotgun (WGS) entry which is preliminary data.</text>
</comment>
<evidence type="ECO:0000256" key="2">
    <source>
        <dbReference type="ARBA" id="ARBA00022801"/>
    </source>
</evidence>